<dbReference type="PANTHER" id="PTHR10010:SF39">
    <property type="entry name" value="PHOU DOMAIN-CONTAINING PROTEIN"/>
    <property type="match status" value="1"/>
</dbReference>
<dbReference type="NCBIfam" id="TIGR00704">
    <property type="entry name" value="NaPi_cotrn_rel"/>
    <property type="match status" value="1"/>
</dbReference>
<gene>
    <name evidence="8" type="ORF">D1006_34170</name>
</gene>
<evidence type="ECO:0000259" key="7">
    <source>
        <dbReference type="Pfam" id="PF01895"/>
    </source>
</evidence>
<sequence length="549" mass="59513">MLILLNLLSAVALLVWGSHIVRTGILRVFGSDLRTMISRSTDGKLRAFAAGIGVTSLVQSSNATAVIVASFAAQNLLPLTSGLAILLGADVGTALMARVLTLDLSWLSPLFILVGVFLFLSRKQHRVGQIGRTGIGLGMILLALHLIVEAAQPMMEGNGIRVMFGALTGDTMLDALVGAAFAIVSYSSLAAVLLTATLAASHVISLKVALCLVVGANLGSGMLAMFGTLAQNAAARRLSAGSLLFKFAGAVLILPFAAMLADGLPLLTADARETVVTFHLVYNVARCVVCLLFIGPVATLCTRFLPDKPMPTDGIRPLHLDETALTTPTLALANAAREVLRVGDIIRSMLGNVGELIRSNDATKATETVLLDNDVDELYRATKQYLSRISREDLDDADNQRWTDIFALTINLEHAGDIIERIANDVKERKIAQRLEFSEEGAAELNDLYTRLQSNLQLGLSVFFNNDLRCAEQLLIEKECFRDLERKYANAHVDRLVNQTLRSIETSALHLDMLSDMRRLNSLFCSTSYSVLETASKLHRSRLRERTNG</sequence>
<dbReference type="AlphaFoldDB" id="A0A4Q2A817"/>
<evidence type="ECO:0000256" key="4">
    <source>
        <dbReference type="ARBA" id="ARBA00022989"/>
    </source>
</evidence>
<dbReference type="Gene3D" id="1.20.58.220">
    <property type="entry name" value="Phosphate transport system protein phou homolog 2, domain 2"/>
    <property type="match status" value="1"/>
</dbReference>
<dbReference type="NCBIfam" id="TIGR01013">
    <property type="entry name" value="2a58"/>
    <property type="match status" value="1"/>
</dbReference>
<dbReference type="EMBL" id="QWEX01000003">
    <property type="protein sequence ID" value="RXV65195.1"/>
    <property type="molecule type" value="Genomic_DNA"/>
</dbReference>
<accession>A0A4Q2A817</accession>
<evidence type="ECO:0000256" key="6">
    <source>
        <dbReference type="SAM" id="Phobius"/>
    </source>
</evidence>
<name>A0A4Q2A817_9BURK</name>
<dbReference type="GO" id="GO:0005436">
    <property type="term" value="F:sodium:phosphate symporter activity"/>
    <property type="evidence" value="ECO:0007669"/>
    <property type="project" value="InterPro"/>
</dbReference>
<evidence type="ECO:0000256" key="1">
    <source>
        <dbReference type="ARBA" id="ARBA00004651"/>
    </source>
</evidence>
<feature type="transmembrane region" description="Helical" evidence="6">
    <location>
        <begin position="133"/>
        <end position="155"/>
    </location>
</feature>
<feature type="transmembrane region" description="Helical" evidence="6">
    <location>
        <begin position="104"/>
        <end position="121"/>
    </location>
</feature>
<evidence type="ECO:0000313" key="9">
    <source>
        <dbReference type="Proteomes" id="UP000289650"/>
    </source>
</evidence>
<dbReference type="Pfam" id="PF01895">
    <property type="entry name" value="PhoU"/>
    <property type="match status" value="1"/>
</dbReference>
<evidence type="ECO:0000313" key="8">
    <source>
        <dbReference type="EMBL" id="RXV65195.1"/>
    </source>
</evidence>
<keyword evidence="3 6" id="KW-0812">Transmembrane</keyword>
<evidence type="ECO:0000256" key="2">
    <source>
        <dbReference type="ARBA" id="ARBA00022475"/>
    </source>
</evidence>
<protein>
    <submittedName>
        <fullName evidence="8">Na/Pi cotransporter family protein</fullName>
    </submittedName>
</protein>
<feature type="transmembrane region" description="Helical" evidence="6">
    <location>
        <begin position="175"/>
        <end position="196"/>
    </location>
</feature>
<dbReference type="GO" id="GO:0005886">
    <property type="term" value="C:plasma membrane"/>
    <property type="evidence" value="ECO:0007669"/>
    <property type="project" value="UniProtKB-SubCell"/>
</dbReference>
<comment type="subcellular location">
    <subcellularLocation>
        <location evidence="1">Cell membrane</location>
        <topology evidence="1">Multi-pass membrane protein</topology>
    </subcellularLocation>
</comment>
<dbReference type="Pfam" id="PF02690">
    <property type="entry name" value="Na_Pi_cotrans"/>
    <property type="match status" value="1"/>
</dbReference>
<keyword evidence="2" id="KW-1003">Cell membrane</keyword>
<keyword evidence="5 6" id="KW-0472">Membrane</keyword>
<dbReference type="InterPro" id="IPR003841">
    <property type="entry name" value="Na/Pi_transpt"/>
</dbReference>
<dbReference type="OrthoDB" id="5778511at2"/>
<dbReference type="NCBIfam" id="NF037997">
    <property type="entry name" value="Na_Pi_symport"/>
    <property type="match status" value="1"/>
</dbReference>
<organism evidence="8 9">
    <name type="scientific">Burkholderia stabilis</name>
    <dbReference type="NCBI Taxonomy" id="95485"/>
    <lineage>
        <taxon>Bacteria</taxon>
        <taxon>Pseudomonadati</taxon>
        <taxon>Pseudomonadota</taxon>
        <taxon>Betaproteobacteria</taxon>
        <taxon>Burkholderiales</taxon>
        <taxon>Burkholderiaceae</taxon>
        <taxon>Burkholderia</taxon>
        <taxon>Burkholderia cepacia complex</taxon>
    </lineage>
</organism>
<evidence type="ECO:0000256" key="3">
    <source>
        <dbReference type="ARBA" id="ARBA00022692"/>
    </source>
</evidence>
<feature type="transmembrane region" description="Helical" evidence="6">
    <location>
        <begin position="247"/>
        <end position="268"/>
    </location>
</feature>
<feature type="transmembrane region" description="Helical" evidence="6">
    <location>
        <begin position="208"/>
        <end position="227"/>
    </location>
</feature>
<feature type="transmembrane region" description="Helical" evidence="6">
    <location>
        <begin position="280"/>
        <end position="300"/>
    </location>
</feature>
<proteinExistence type="predicted"/>
<reference evidence="8 9" key="1">
    <citation type="submission" date="2018-08" db="EMBL/GenBank/DDBJ databases">
        <title>Mountain-cultivated ginseng endophyte, Burkholderia stabilis and its activity against ginseng root rot disease.</title>
        <authorList>
            <person name="Tapan Kumar M."/>
            <person name="Bae H."/>
            <person name="Shanmugam G."/>
            <person name="Jeon J."/>
        </authorList>
    </citation>
    <scope>NUCLEOTIDE SEQUENCE [LARGE SCALE GENOMIC DNA]</scope>
    <source>
        <strain evidence="8 9">EB159</strain>
    </source>
</reference>
<comment type="caution">
    <text evidence="8">The sequence shown here is derived from an EMBL/GenBank/DDBJ whole genome shotgun (WGS) entry which is preliminary data.</text>
</comment>
<keyword evidence="4 6" id="KW-1133">Transmembrane helix</keyword>
<dbReference type="RefSeq" id="WP_129517644.1">
    <property type="nucleotide sequence ID" value="NZ_QWEX01000003.1"/>
</dbReference>
<dbReference type="InterPro" id="IPR004633">
    <property type="entry name" value="NaPi_cotrn-rel/YqeW-like"/>
</dbReference>
<dbReference type="InterPro" id="IPR038078">
    <property type="entry name" value="PhoU-like_sf"/>
</dbReference>
<dbReference type="SUPFAM" id="SSF109755">
    <property type="entry name" value="PhoU-like"/>
    <property type="match status" value="1"/>
</dbReference>
<evidence type="ECO:0000256" key="5">
    <source>
        <dbReference type="ARBA" id="ARBA00023136"/>
    </source>
</evidence>
<feature type="transmembrane region" description="Helical" evidence="6">
    <location>
        <begin position="47"/>
        <end position="69"/>
    </location>
</feature>
<feature type="domain" description="PhoU" evidence="7">
    <location>
        <begin position="340"/>
        <end position="426"/>
    </location>
</feature>
<dbReference type="GO" id="GO:0044341">
    <property type="term" value="P:sodium-dependent phosphate transport"/>
    <property type="evidence" value="ECO:0007669"/>
    <property type="project" value="InterPro"/>
</dbReference>
<dbReference type="InterPro" id="IPR026022">
    <property type="entry name" value="PhoU_dom"/>
</dbReference>
<dbReference type="PANTHER" id="PTHR10010">
    <property type="entry name" value="SOLUTE CARRIER FAMILY 34 SODIUM PHOSPHATE , MEMBER 2-RELATED"/>
    <property type="match status" value="1"/>
</dbReference>
<dbReference type="Proteomes" id="UP000289650">
    <property type="component" value="Unassembled WGS sequence"/>
</dbReference>